<dbReference type="Pfam" id="PF00593">
    <property type="entry name" value="TonB_dep_Rec_b-barrel"/>
    <property type="match status" value="1"/>
</dbReference>
<keyword evidence="9 11" id="KW-0472">Membrane</keyword>
<accession>A0A0B2BZL6</accession>
<feature type="domain" description="TonB-dependent receptor plug" evidence="15">
    <location>
        <begin position="52"/>
        <end position="160"/>
    </location>
</feature>
<evidence type="ECO:0000259" key="15">
    <source>
        <dbReference type="Pfam" id="PF07715"/>
    </source>
</evidence>
<reference evidence="16 17" key="1">
    <citation type="submission" date="2014-11" db="EMBL/GenBank/DDBJ databases">
        <title>Draft genome sequence of Kirrobacter mercurialis.</title>
        <authorList>
            <person name="Coil D.A."/>
            <person name="Eisen J.A."/>
        </authorList>
    </citation>
    <scope>NUCLEOTIDE SEQUENCE [LARGE SCALE GENOMIC DNA]</scope>
    <source>
        <strain evidence="16 17">Coronado</strain>
    </source>
</reference>
<dbReference type="PANTHER" id="PTHR32552:SF81">
    <property type="entry name" value="TONB-DEPENDENT OUTER MEMBRANE RECEPTOR"/>
    <property type="match status" value="1"/>
</dbReference>
<feature type="chain" id="PRO_5002087265" evidence="13">
    <location>
        <begin position="25"/>
        <end position="741"/>
    </location>
</feature>
<organism evidence="16 17">
    <name type="scientific">Croceibacterium mercuriale</name>
    <dbReference type="NCBI Taxonomy" id="1572751"/>
    <lineage>
        <taxon>Bacteria</taxon>
        <taxon>Pseudomonadati</taxon>
        <taxon>Pseudomonadota</taxon>
        <taxon>Alphaproteobacteria</taxon>
        <taxon>Sphingomonadales</taxon>
        <taxon>Erythrobacteraceae</taxon>
        <taxon>Croceibacterium</taxon>
    </lineage>
</organism>
<dbReference type="GO" id="GO:0006826">
    <property type="term" value="P:iron ion transport"/>
    <property type="evidence" value="ECO:0007669"/>
    <property type="project" value="UniProtKB-KW"/>
</dbReference>
<keyword evidence="2 11" id="KW-0813">Transport</keyword>
<sequence>MDNQLLGCSVVALVLAALPATAQASTDATATSPNTDGLEVITVTAQRREQSAQDVPIALTVIGGEELERRNIQTVSDLENSVPSLEVDAQFGGGQPQFRLRGVGGTDYAANNTNTVGVYVDEVALPYGVMTQGALFDIERIEVLRGPQGTLYGRNTTGGAISVITGTPTRNLRVGASLSYGRFDQFDGEGYVSGPVSNTLSARIAVSSQQGGAWQRNRDTGEELGDRDRNSVRAKLRWEPSAITTVDLQGDYSRDKSDGRGLQLLNDFTDASGRFYPADTDHRATGWGISTTFAELLGVDTDAKPFRNNEGWGAQLRVNSDLDWGTLTAIVAHRDFTRREFNDWDATSSNEAGTYFFNDIDVESGEIRFASRQDRPFRWLFGAYQSFETVDGGFMSDFTQAASLRNIFSTSYNQEVSTTAGFGNIEYDIAPTLTFSGGMRFEHERRSLNGFRTEIIFPAYQLRATSDRDLDMDEWSGRAALDWQFSAVAHLYASISRGVKSGGFTTYNTGIPSQNDPYDPETLVAYEAGLKSNLLDNRVQLNLTGFYYDYRDYQLQGVIYTGASRVGRITNAPRAHLYGAEVELSAVPVDGLTIVQNFAYKMGEFDEYMAPVSATIDPATGLYSNIQYEDYNGRRLNLPKIDYKGSVAWAVPVADWTVTPEVNWNYRSERWSESDASTIPAYWLANANLSLTPPGETFAVTLWVRNLFDEQVQETRNRFISARTVSTNPVRTFGVRLNYSY</sequence>
<evidence type="ECO:0000256" key="6">
    <source>
        <dbReference type="ARBA" id="ARBA00023004"/>
    </source>
</evidence>
<dbReference type="PROSITE" id="PS52016">
    <property type="entry name" value="TONB_DEPENDENT_REC_3"/>
    <property type="match status" value="1"/>
</dbReference>
<comment type="caution">
    <text evidence="16">The sequence shown here is derived from an EMBL/GenBank/DDBJ whole genome shotgun (WGS) entry which is preliminary data.</text>
</comment>
<feature type="signal peptide" evidence="13">
    <location>
        <begin position="1"/>
        <end position="24"/>
    </location>
</feature>
<dbReference type="EMBL" id="JTDN01000001">
    <property type="protein sequence ID" value="KHL26889.1"/>
    <property type="molecule type" value="Genomic_DNA"/>
</dbReference>
<dbReference type="OrthoDB" id="9760333at2"/>
<keyword evidence="7" id="KW-0406">Ion transport</keyword>
<dbReference type="Gene3D" id="2.40.170.20">
    <property type="entry name" value="TonB-dependent receptor, beta-barrel domain"/>
    <property type="match status" value="1"/>
</dbReference>
<comment type="subcellular location">
    <subcellularLocation>
        <location evidence="1 11">Cell outer membrane</location>
        <topology evidence="1 11">Multi-pass membrane protein</topology>
    </subcellularLocation>
</comment>
<dbReference type="SUPFAM" id="SSF56935">
    <property type="entry name" value="Porins"/>
    <property type="match status" value="1"/>
</dbReference>
<dbReference type="STRING" id="1572751.PK98_09315"/>
<evidence type="ECO:0000256" key="10">
    <source>
        <dbReference type="ARBA" id="ARBA00023237"/>
    </source>
</evidence>
<evidence type="ECO:0000259" key="14">
    <source>
        <dbReference type="Pfam" id="PF00593"/>
    </source>
</evidence>
<proteinExistence type="inferred from homology"/>
<keyword evidence="5 11" id="KW-0812">Transmembrane</keyword>
<evidence type="ECO:0000256" key="13">
    <source>
        <dbReference type="SAM" id="SignalP"/>
    </source>
</evidence>
<evidence type="ECO:0000256" key="8">
    <source>
        <dbReference type="ARBA" id="ARBA00023077"/>
    </source>
</evidence>
<dbReference type="Proteomes" id="UP000030988">
    <property type="component" value="Unassembled WGS sequence"/>
</dbReference>
<dbReference type="InterPro" id="IPR036942">
    <property type="entry name" value="Beta-barrel_TonB_sf"/>
</dbReference>
<evidence type="ECO:0000313" key="16">
    <source>
        <dbReference type="EMBL" id="KHL26889.1"/>
    </source>
</evidence>
<evidence type="ECO:0000256" key="1">
    <source>
        <dbReference type="ARBA" id="ARBA00004571"/>
    </source>
</evidence>
<name>A0A0B2BZL6_9SPHN</name>
<dbReference type="Pfam" id="PF07715">
    <property type="entry name" value="Plug"/>
    <property type="match status" value="1"/>
</dbReference>
<dbReference type="CDD" id="cd01347">
    <property type="entry name" value="ligand_gated_channel"/>
    <property type="match status" value="1"/>
</dbReference>
<evidence type="ECO:0000256" key="11">
    <source>
        <dbReference type="PROSITE-ProRule" id="PRU01360"/>
    </source>
</evidence>
<evidence type="ECO:0000313" key="17">
    <source>
        <dbReference type="Proteomes" id="UP000030988"/>
    </source>
</evidence>
<keyword evidence="10 11" id="KW-0998">Cell outer membrane</keyword>
<dbReference type="GO" id="GO:0009279">
    <property type="term" value="C:cell outer membrane"/>
    <property type="evidence" value="ECO:0007669"/>
    <property type="project" value="UniProtKB-SubCell"/>
</dbReference>
<keyword evidence="13" id="KW-0732">Signal</keyword>
<dbReference type="InterPro" id="IPR012910">
    <property type="entry name" value="Plug_dom"/>
</dbReference>
<evidence type="ECO:0000256" key="7">
    <source>
        <dbReference type="ARBA" id="ARBA00023065"/>
    </source>
</evidence>
<evidence type="ECO:0000256" key="3">
    <source>
        <dbReference type="ARBA" id="ARBA00022452"/>
    </source>
</evidence>
<evidence type="ECO:0000256" key="5">
    <source>
        <dbReference type="ARBA" id="ARBA00022692"/>
    </source>
</evidence>
<evidence type="ECO:0000256" key="2">
    <source>
        <dbReference type="ARBA" id="ARBA00022448"/>
    </source>
</evidence>
<feature type="domain" description="TonB-dependent receptor-like beta-barrel" evidence="14">
    <location>
        <begin position="243"/>
        <end position="707"/>
    </location>
</feature>
<dbReference type="InterPro" id="IPR039426">
    <property type="entry name" value="TonB-dep_rcpt-like"/>
</dbReference>
<dbReference type="InterPro" id="IPR000531">
    <property type="entry name" value="Beta-barrel_TonB"/>
</dbReference>
<dbReference type="PANTHER" id="PTHR32552">
    <property type="entry name" value="FERRICHROME IRON RECEPTOR-RELATED"/>
    <property type="match status" value="1"/>
</dbReference>
<evidence type="ECO:0000256" key="9">
    <source>
        <dbReference type="ARBA" id="ARBA00023136"/>
    </source>
</evidence>
<comment type="similarity">
    <text evidence="11 12">Belongs to the TonB-dependent receptor family.</text>
</comment>
<gene>
    <name evidence="16" type="ORF">PK98_09315</name>
</gene>
<keyword evidence="16" id="KW-0675">Receptor</keyword>
<keyword evidence="3 11" id="KW-1134">Transmembrane beta strand</keyword>
<keyword evidence="4" id="KW-0410">Iron transport</keyword>
<dbReference type="AlphaFoldDB" id="A0A0B2BZL6"/>
<evidence type="ECO:0000256" key="4">
    <source>
        <dbReference type="ARBA" id="ARBA00022496"/>
    </source>
</evidence>
<keyword evidence="6" id="KW-0408">Iron</keyword>
<protein>
    <submittedName>
        <fullName evidence="16">TonB-dependent receptor</fullName>
    </submittedName>
</protein>
<keyword evidence="17" id="KW-1185">Reference proteome</keyword>
<keyword evidence="8 12" id="KW-0798">TonB box</keyword>
<evidence type="ECO:0000256" key="12">
    <source>
        <dbReference type="RuleBase" id="RU003357"/>
    </source>
</evidence>